<dbReference type="Gene3D" id="3.10.50.10">
    <property type="match status" value="1"/>
</dbReference>
<dbReference type="SMART" id="SM00636">
    <property type="entry name" value="Glyco_18"/>
    <property type="match status" value="1"/>
</dbReference>
<gene>
    <name evidence="3" type="ORF">GCM10009606_27180</name>
</gene>
<feature type="chain" id="PRO_5045555884" evidence="1">
    <location>
        <begin position="29"/>
        <end position="336"/>
    </location>
</feature>
<dbReference type="Gene3D" id="3.20.20.80">
    <property type="entry name" value="Glycosidases"/>
    <property type="match status" value="1"/>
</dbReference>
<dbReference type="EMBL" id="BAAAJE010000014">
    <property type="protein sequence ID" value="GAA1146856.1"/>
    <property type="molecule type" value="Genomic_DNA"/>
</dbReference>
<sequence length="336" mass="35986">MHACHASDMRLVALALSVLLLAPTSATARVPDGLEVTGWVLQSGSNRLVARNAGGLTTLSVAGVSITASGGAVAAPGRDHARLLAAAHRHGLGAELLVSNYSNRSEGFDPRRLHRLLSSDARIDRVAGRLARFVADQGWDGVNVDFERVRAADGDGLVAFVTALQDAMPAERTVSIDVSAATSVRSYRDRGYRLTGLAGAVDVVDLMTYDLHGPWSRPGPVGALDWQRDALDALLSVVPAHQVQLGVAGYGYTWPRPGSGRHGHSVTDRRARALVAEDGATAHWRPGPGEWTARLSDGTRLWWSDARSYRKRVALAREYGVRGLAVWRLGSADTLR</sequence>
<dbReference type="SUPFAM" id="SSF51445">
    <property type="entry name" value="(Trans)glycosidases"/>
    <property type="match status" value="1"/>
</dbReference>
<keyword evidence="3" id="KW-0378">Hydrolase</keyword>
<keyword evidence="1" id="KW-0732">Signal</keyword>
<evidence type="ECO:0000313" key="4">
    <source>
        <dbReference type="Proteomes" id="UP001499979"/>
    </source>
</evidence>
<dbReference type="InterPro" id="IPR011583">
    <property type="entry name" value="Chitinase_II/V-like_cat"/>
</dbReference>
<dbReference type="PANTHER" id="PTHR46066">
    <property type="entry name" value="CHITINASE DOMAIN-CONTAINING PROTEIN 1 FAMILY MEMBER"/>
    <property type="match status" value="1"/>
</dbReference>
<evidence type="ECO:0000259" key="2">
    <source>
        <dbReference type="PROSITE" id="PS51910"/>
    </source>
</evidence>
<feature type="signal peptide" evidence="1">
    <location>
        <begin position="1"/>
        <end position="28"/>
    </location>
</feature>
<dbReference type="InterPro" id="IPR017853">
    <property type="entry name" value="GH"/>
</dbReference>
<reference evidence="3 4" key="1">
    <citation type="journal article" date="2019" name="Int. J. Syst. Evol. Microbiol.">
        <title>The Global Catalogue of Microorganisms (GCM) 10K type strain sequencing project: providing services to taxonomists for standard genome sequencing and annotation.</title>
        <authorList>
            <consortium name="The Broad Institute Genomics Platform"/>
            <consortium name="The Broad Institute Genome Sequencing Center for Infectious Disease"/>
            <person name="Wu L."/>
            <person name="Ma J."/>
        </authorList>
    </citation>
    <scope>NUCLEOTIDE SEQUENCE [LARGE SCALE GENOMIC DNA]</scope>
    <source>
        <strain evidence="3 4">JCM 11813</strain>
    </source>
</reference>
<organism evidence="3 4">
    <name type="scientific">Nocardioides aquiterrae</name>
    <dbReference type="NCBI Taxonomy" id="203799"/>
    <lineage>
        <taxon>Bacteria</taxon>
        <taxon>Bacillati</taxon>
        <taxon>Actinomycetota</taxon>
        <taxon>Actinomycetes</taxon>
        <taxon>Propionibacteriales</taxon>
        <taxon>Nocardioidaceae</taxon>
        <taxon>Nocardioides</taxon>
    </lineage>
</organism>
<dbReference type="Proteomes" id="UP001499979">
    <property type="component" value="Unassembled WGS sequence"/>
</dbReference>
<dbReference type="InterPro" id="IPR029070">
    <property type="entry name" value="Chitinase_insertion_sf"/>
</dbReference>
<evidence type="ECO:0000313" key="3">
    <source>
        <dbReference type="EMBL" id="GAA1146856.1"/>
    </source>
</evidence>
<dbReference type="PROSITE" id="PS51910">
    <property type="entry name" value="GH18_2"/>
    <property type="match status" value="1"/>
</dbReference>
<accession>A0ABN1UED6</accession>
<dbReference type="InterPro" id="IPR001223">
    <property type="entry name" value="Glyco_hydro18_cat"/>
</dbReference>
<dbReference type="Pfam" id="PF00704">
    <property type="entry name" value="Glyco_hydro_18"/>
    <property type="match status" value="1"/>
</dbReference>
<feature type="domain" description="GH18" evidence="2">
    <location>
        <begin position="34"/>
        <end position="336"/>
    </location>
</feature>
<dbReference type="PANTHER" id="PTHR46066:SF2">
    <property type="entry name" value="CHITINASE DOMAIN-CONTAINING PROTEIN 1"/>
    <property type="match status" value="1"/>
</dbReference>
<keyword evidence="4" id="KW-1185">Reference proteome</keyword>
<evidence type="ECO:0000256" key="1">
    <source>
        <dbReference type="SAM" id="SignalP"/>
    </source>
</evidence>
<dbReference type="GO" id="GO:0016787">
    <property type="term" value="F:hydrolase activity"/>
    <property type="evidence" value="ECO:0007669"/>
    <property type="project" value="UniProtKB-KW"/>
</dbReference>
<proteinExistence type="predicted"/>
<comment type="caution">
    <text evidence="3">The sequence shown here is derived from an EMBL/GenBank/DDBJ whole genome shotgun (WGS) entry which is preliminary data.</text>
</comment>
<protein>
    <submittedName>
        <fullName evidence="3">Glycosyl hydrolase family 18 protein</fullName>
    </submittedName>
</protein>
<name>A0ABN1UED6_9ACTN</name>